<dbReference type="SUPFAM" id="SSF48498">
    <property type="entry name" value="Tetracyclin repressor-like, C-terminal domain"/>
    <property type="match status" value="1"/>
</dbReference>
<gene>
    <name evidence="5" type="ORF">SMD27_15970</name>
</gene>
<dbReference type="PRINTS" id="PR00455">
    <property type="entry name" value="HTHTETR"/>
</dbReference>
<proteinExistence type="predicted"/>
<feature type="DNA-binding region" description="H-T-H motif" evidence="2">
    <location>
        <begin position="60"/>
        <end position="79"/>
    </location>
</feature>
<protein>
    <submittedName>
        <fullName evidence="5">TetR/AcrR family transcriptional regulator</fullName>
    </submittedName>
</protein>
<dbReference type="RefSeq" id="WP_320509406.1">
    <property type="nucleotide sequence ID" value="NZ_JAXCLW010000004.1"/>
</dbReference>
<evidence type="ECO:0000313" key="5">
    <source>
        <dbReference type="EMBL" id="MDY0884341.1"/>
    </source>
</evidence>
<feature type="compositionally biased region" description="Low complexity" evidence="3">
    <location>
        <begin position="19"/>
        <end position="28"/>
    </location>
</feature>
<comment type="caution">
    <text evidence="5">The sequence shown here is derived from an EMBL/GenBank/DDBJ whole genome shotgun (WGS) entry which is preliminary data.</text>
</comment>
<evidence type="ECO:0000259" key="4">
    <source>
        <dbReference type="PROSITE" id="PS50977"/>
    </source>
</evidence>
<dbReference type="PANTHER" id="PTHR30055">
    <property type="entry name" value="HTH-TYPE TRANSCRIPTIONAL REGULATOR RUTR"/>
    <property type="match status" value="1"/>
</dbReference>
<evidence type="ECO:0000256" key="3">
    <source>
        <dbReference type="SAM" id="MobiDB-lite"/>
    </source>
</evidence>
<feature type="domain" description="HTH tetR-type" evidence="4">
    <location>
        <begin position="37"/>
        <end position="97"/>
    </location>
</feature>
<dbReference type="InterPro" id="IPR001647">
    <property type="entry name" value="HTH_TetR"/>
</dbReference>
<dbReference type="Proteomes" id="UP001279642">
    <property type="component" value="Unassembled WGS sequence"/>
</dbReference>
<dbReference type="InterPro" id="IPR050109">
    <property type="entry name" value="HTH-type_TetR-like_transc_reg"/>
</dbReference>
<accession>A0ABU5EDC4</accession>
<feature type="compositionally biased region" description="Basic residues" evidence="3">
    <location>
        <begin position="1"/>
        <end position="11"/>
    </location>
</feature>
<evidence type="ECO:0000256" key="1">
    <source>
        <dbReference type="ARBA" id="ARBA00023125"/>
    </source>
</evidence>
<evidence type="ECO:0000313" key="6">
    <source>
        <dbReference type="Proteomes" id="UP001279642"/>
    </source>
</evidence>
<evidence type="ECO:0000256" key="2">
    <source>
        <dbReference type="PROSITE-ProRule" id="PRU00335"/>
    </source>
</evidence>
<dbReference type="Gene3D" id="1.10.357.10">
    <property type="entry name" value="Tetracycline Repressor, domain 2"/>
    <property type="match status" value="1"/>
</dbReference>
<feature type="region of interest" description="Disordered" evidence="3">
    <location>
        <begin position="1"/>
        <end position="35"/>
    </location>
</feature>
<feature type="compositionally biased region" description="Basic residues" evidence="3">
    <location>
        <begin position="239"/>
        <end position="255"/>
    </location>
</feature>
<dbReference type="EMBL" id="JAXCLW010000004">
    <property type="protein sequence ID" value="MDY0884341.1"/>
    <property type="molecule type" value="Genomic_DNA"/>
</dbReference>
<dbReference type="InterPro" id="IPR036271">
    <property type="entry name" value="Tet_transcr_reg_TetR-rel_C_sf"/>
</dbReference>
<keyword evidence="6" id="KW-1185">Reference proteome</keyword>
<organism evidence="5 6">
    <name type="scientific">Dongia soli</name>
    <dbReference type="NCBI Taxonomy" id="600628"/>
    <lineage>
        <taxon>Bacteria</taxon>
        <taxon>Pseudomonadati</taxon>
        <taxon>Pseudomonadota</taxon>
        <taxon>Alphaproteobacteria</taxon>
        <taxon>Rhodospirillales</taxon>
        <taxon>Dongiaceae</taxon>
        <taxon>Dongia</taxon>
    </lineage>
</organism>
<keyword evidence="1 2" id="KW-0238">DNA-binding</keyword>
<feature type="region of interest" description="Disordered" evidence="3">
    <location>
        <begin position="232"/>
        <end position="266"/>
    </location>
</feature>
<dbReference type="PANTHER" id="PTHR30055:SF184">
    <property type="entry name" value="HTH-TYPE TRANSCRIPTIONAL REGULATOR ETHR"/>
    <property type="match status" value="1"/>
</dbReference>
<sequence length="266" mass="30632">MNVAGRRKAKRSAREPRAAQEIAAPAKEAPLRDRKKATQRTNLLRIAYVLFRKEGFDQVRLEDIAFHANVSVPTFYNYFSNKRDLLIAILMQDRKDGAPSYEKVLANPPGDPGDAIAELIYANVAIIRSPSDKRLWREIFAAVALSHDREQDAFNRNHQSFKTYIKRLLQHFVDNQVLPPDYPLDLASDLIFALNAQNLRRLAASKCCTPEDIRDLTRRQMRLLLRRNEDAVEDIRPPSPRKRAIPNHPVKKRSRPERSIHVQNKA</sequence>
<dbReference type="InterPro" id="IPR009057">
    <property type="entry name" value="Homeodomain-like_sf"/>
</dbReference>
<dbReference type="PROSITE" id="PS50977">
    <property type="entry name" value="HTH_TETR_2"/>
    <property type="match status" value="1"/>
</dbReference>
<reference evidence="5 6" key="1">
    <citation type="journal article" date="2016" name="Antonie Van Leeuwenhoek">
        <title>Dongia soli sp. nov., isolated from soil from Dokdo, Korea.</title>
        <authorList>
            <person name="Kim D.U."/>
            <person name="Lee H."/>
            <person name="Kim H."/>
            <person name="Kim S.G."/>
            <person name="Ka J.O."/>
        </authorList>
    </citation>
    <scope>NUCLEOTIDE SEQUENCE [LARGE SCALE GENOMIC DNA]</scope>
    <source>
        <strain evidence="5 6">D78</strain>
    </source>
</reference>
<name>A0ABU5EDC4_9PROT</name>
<dbReference type="Pfam" id="PF00440">
    <property type="entry name" value="TetR_N"/>
    <property type="match status" value="1"/>
</dbReference>
<dbReference type="SUPFAM" id="SSF46689">
    <property type="entry name" value="Homeodomain-like"/>
    <property type="match status" value="1"/>
</dbReference>